<gene>
    <name evidence="13" type="ORF">ENM99_00640</name>
</gene>
<accession>A0A7C6E8M8</accession>
<evidence type="ECO:0000256" key="11">
    <source>
        <dbReference type="SAM" id="Phobius"/>
    </source>
</evidence>
<dbReference type="Proteomes" id="UP000886400">
    <property type="component" value="Unassembled WGS sequence"/>
</dbReference>
<dbReference type="EMBL" id="DRZX01000031">
    <property type="protein sequence ID" value="HHS48369.1"/>
    <property type="molecule type" value="Genomic_DNA"/>
</dbReference>
<name>A0A7C6E8M8_DESAE</name>
<dbReference type="InterPro" id="IPR006260">
    <property type="entry name" value="TonB/TolA_C"/>
</dbReference>
<evidence type="ECO:0000256" key="5">
    <source>
        <dbReference type="ARBA" id="ARBA00022519"/>
    </source>
</evidence>
<dbReference type="GO" id="GO:0031992">
    <property type="term" value="F:energy transducer activity"/>
    <property type="evidence" value="ECO:0007669"/>
    <property type="project" value="TreeGrafter"/>
</dbReference>
<sequence>MEKFYSKKTLSWSFVISVLINALIFFFCIKLLNVVYSIKKPLEVVLLVNNSIEKSYTDLSHPEKKAQVKINQKVLPNIARNKPVVKVNQKSAKEQLQTQKMSTSEAKTQDSNQLDISKNTINQISVANQASPKQNLSAENKSENIIQTQNATQSISKEDYTFLRKLIEKHLRYPYLARRNGYEGTVVVSFIILQDSSFKDINIVKSSGYSILDKSAIDAIKKIEPLVNIHKEVKIVVPIDFRLSNS</sequence>
<dbReference type="InterPro" id="IPR051045">
    <property type="entry name" value="TonB-dependent_transducer"/>
</dbReference>
<keyword evidence="9 11" id="KW-0472">Membrane</keyword>
<dbReference type="GO" id="GO:0098797">
    <property type="term" value="C:plasma membrane protein complex"/>
    <property type="evidence" value="ECO:0007669"/>
    <property type="project" value="TreeGrafter"/>
</dbReference>
<keyword evidence="4" id="KW-1003">Cell membrane</keyword>
<comment type="caution">
    <text evidence="13">The sequence shown here is derived from an EMBL/GenBank/DDBJ whole genome shotgun (WGS) entry which is preliminary data.</text>
</comment>
<evidence type="ECO:0000256" key="9">
    <source>
        <dbReference type="ARBA" id="ARBA00023136"/>
    </source>
</evidence>
<feature type="transmembrane region" description="Helical" evidence="11">
    <location>
        <begin position="12"/>
        <end position="32"/>
    </location>
</feature>
<dbReference type="Pfam" id="PF03544">
    <property type="entry name" value="TonB_C"/>
    <property type="match status" value="1"/>
</dbReference>
<evidence type="ECO:0000259" key="12">
    <source>
        <dbReference type="PROSITE" id="PS52015"/>
    </source>
</evidence>
<dbReference type="SUPFAM" id="SSF74653">
    <property type="entry name" value="TolA/TonB C-terminal domain"/>
    <property type="match status" value="1"/>
</dbReference>
<keyword evidence="5" id="KW-0997">Cell inner membrane</keyword>
<dbReference type="AlphaFoldDB" id="A0A7C6E8M8"/>
<comment type="subcellular location">
    <subcellularLocation>
        <location evidence="1">Cell inner membrane</location>
        <topology evidence="1">Single-pass membrane protein</topology>
        <orientation evidence="1">Periplasmic side</orientation>
    </subcellularLocation>
</comment>
<evidence type="ECO:0000256" key="4">
    <source>
        <dbReference type="ARBA" id="ARBA00022475"/>
    </source>
</evidence>
<dbReference type="GO" id="GO:0015031">
    <property type="term" value="P:protein transport"/>
    <property type="evidence" value="ECO:0007669"/>
    <property type="project" value="UniProtKB-KW"/>
</dbReference>
<protein>
    <submittedName>
        <fullName evidence="13">Energy transducer TonB</fullName>
    </submittedName>
</protein>
<keyword evidence="3" id="KW-0813">Transport</keyword>
<evidence type="ECO:0000256" key="1">
    <source>
        <dbReference type="ARBA" id="ARBA00004383"/>
    </source>
</evidence>
<dbReference type="InterPro" id="IPR037682">
    <property type="entry name" value="TonB_C"/>
</dbReference>
<reference evidence="13" key="1">
    <citation type="journal article" date="2020" name="mSystems">
        <title>Genome- and Community-Level Interaction Insights into Carbon Utilization and Element Cycling Functions of Hydrothermarchaeota in Hydrothermal Sediment.</title>
        <authorList>
            <person name="Zhou Z."/>
            <person name="Liu Y."/>
            <person name="Xu W."/>
            <person name="Pan J."/>
            <person name="Luo Z.H."/>
            <person name="Li M."/>
        </authorList>
    </citation>
    <scope>NUCLEOTIDE SEQUENCE [LARGE SCALE GENOMIC DNA]</scope>
    <source>
        <strain evidence="13">SpSt-1135</strain>
    </source>
</reference>
<evidence type="ECO:0000256" key="10">
    <source>
        <dbReference type="SAM" id="MobiDB-lite"/>
    </source>
</evidence>
<evidence type="ECO:0000256" key="2">
    <source>
        <dbReference type="ARBA" id="ARBA00006555"/>
    </source>
</evidence>
<evidence type="ECO:0000256" key="6">
    <source>
        <dbReference type="ARBA" id="ARBA00022692"/>
    </source>
</evidence>
<keyword evidence="7" id="KW-0653">Protein transport</keyword>
<keyword evidence="6 11" id="KW-0812">Transmembrane</keyword>
<dbReference type="PANTHER" id="PTHR33446">
    <property type="entry name" value="PROTEIN TONB-RELATED"/>
    <property type="match status" value="1"/>
</dbReference>
<evidence type="ECO:0000313" key="13">
    <source>
        <dbReference type="EMBL" id="HHS48369.1"/>
    </source>
</evidence>
<comment type="similarity">
    <text evidence="2">Belongs to the TonB family.</text>
</comment>
<dbReference type="NCBIfam" id="TIGR01352">
    <property type="entry name" value="tonB_Cterm"/>
    <property type="match status" value="1"/>
</dbReference>
<evidence type="ECO:0000256" key="3">
    <source>
        <dbReference type="ARBA" id="ARBA00022448"/>
    </source>
</evidence>
<proteinExistence type="inferred from homology"/>
<organism evidence="13">
    <name type="scientific">Desulfurella acetivorans</name>
    <dbReference type="NCBI Taxonomy" id="33002"/>
    <lineage>
        <taxon>Bacteria</taxon>
        <taxon>Pseudomonadati</taxon>
        <taxon>Campylobacterota</taxon>
        <taxon>Desulfurellia</taxon>
        <taxon>Desulfurellales</taxon>
        <taxon>Desulfurellaceae</taxon>
        <taxon>Desulfurella</taxon>
    </lineage>
</organism>
<evidence type="ECO:0000256" key="8">
    <source>
        <dbReference type="ARBA" id="ARBA00022989"/>
    </source>
</evidence>
<feature type="region of interest" description="Disordered" evidence="10">
    <location>
        <begin position="89"/>
        <end position="112"/>
    </location>
</feature>
<dbReference type="Gene3D" id="3.30.1150.10">
    <property type="match status" value="1"/>
</dbReference>
<dbReference type="PROSITE" id="PS52015">
    <property type="entry name" value="TONB_CTD"/>
    <property type="match status" value="1"/>
</dbReference>
<keyword evidence="8 11" id="KW-1133">Transmembrane helix</keyword>
<dbReference type="GO" id="GO:0055085">
    <property type="term" value="P:transmembrane transport"/>
    <property type="evidence" value="ECO:0007669"/>
    <property type="project" value="InterPro"/>
</dbReference>
<dbReference type="PANTHER" id="PTHR33446:SF2">
    <property type="entry name" value="PROTEIN TONB"/>
    <property type="match status" value="1"/>
</dbReference>
<feature type="domain" description="TonB C-terminal" evidence="12">
    <location>
        <begin position="158"/>
        <end position="246"/>
    </location>
</feature>
<evidence type="ECO:0000256" key="7">
    <source>
        <dbReference type="ARBA" id="ARBA00022927"/>
    </source>
</evidence>